<dbReference type="GO" id="GO:0031418">
    <property type="term" value="F:L-ascorbic acid binding"/>
    <property type="evidence" value="ECO:0007669"/>
    <property type="project" value="InterPro"/>
</dbReference>
<evidence type="ECO:0000259" key="6">
    <source>
        <dbReference type="SMART" id="SM00702"/>
    </source>
</evidence>
<feature type="domain" description="Prolyl 4-hydroxylase alpha subunit" evidence="6">
    <location>
        <begin position="81"/>
        <end position="261"/>
    </location>
</feature>
<keyword evidence="4" id="KW-0560">Oxidoreductase</keyword>
<gene>
    <name evidence="7" type="ordered locus">M5M_16075</name>
</gene>
<dbReference type="KEGG" id="saga:M5M_16075"/>
<dbReference type="Pfam" id="PF13640">
    <property type="entry name" value="2OG-FeII_Oxy_3"/>
    <property type="match status" value="1"/>
</dbReference>
<evidence type="ECO:0000256" key="3">
    <source>
        <dbReference type="ARBA" id="ARBA00022964"/>
    </source>
</evidence>
<dbReference type="GO" id="GO:0004656">
    <property type="term" value="F:procollagen-proline 4-dioxygenase activity"/>
    <property type="evidence" value="ECO:0007669"/>
    <property type="project" value="TreeGrafter"/>
</dbReference>
<accession>K4L2D3</accession>
<evidence type="ECO:0000256" key="4">
    <source>
        <dbReference type="ARBA" id="ARBA00023002"/>
    </source>
</evidence>
<dbReference type="InterPro" id="IPR006620">
    <property type="entry name" value="Pro_4_hyd_alph"/>
</dbReference>
<dbReference type="HOGENOM" id="CLU_058132_3_2_6"/>
<reference evidence="7 8" key="1">
    <citation type="journal article" date="2013" name="Genome Announc.">
        <title>Complete genome sequence of Simiduia agarivorans SA1(T), a marine bacterium able to degrade a variety of polysaccharides.</title>
        <authorList>
            <person name="Lin S.Y."/>
            <person name="Shieh W.Y."/>
            <person name="Chen J.S."/>
            <person name="Tang S.L."/>
        </authorList>
    </citation>
    <scope>NUCLEOTIDE SEQUENCE [LARGE SCALE GENOMIC DNA]</scope>
    <source>
        <strain evidence="8">DSM 21679 / JCM 13881 / BCRC 17597 / SA1</strain>
    </source>
</reference>
<evidence type="ECO:0000256" key="1">
    <source>
        <dbReference type="ARBA" id="ARBA00001961"/>
    </source>
</evidence>
<dbReference type="PANTHER" id="PTHR10869:SF246">
    <property type="entry name" value="TRANSMEMBRANE PROLYL 4-HYDROXYLASE"/>
    <property type="match status" value="1"/>
</dbReference>
<evidence type="ECO:0000256" key="5">
    <source>
        <dbReference type="ARBA" id="ARBA00023004"/>
    </source>
</evidence>
<dbReference type="AlphaFoldDB" id="K4L2D3"/>
<dbReference type="Gene3D" id="2.60.120.620">
    <property type="entry name" value="q2cbj1_9rhob like domain"/>
    <property type="match status" value="1"/>
</dbReference>
<evidence type="ECO:0000313" key="7">
    <source>
        <dbReference type="EMBL" id="AFV00348.1"/>
    </source>
</evidence>
<dbReference type="EMBL" id="CP003746">
    <property type="protein sequence ID" value="AFV00348.1"/>
    <property type="molecule type" value="Genomic_DNA"/>
</dbReference>
<keyword evidence="5" id="KW-0408">Iron</keyword>
<name>K4L2D3_SIMAS</name>
<proteinExistence type="predicted"/>
<dbReference type="InterPro" id="IPR045054">
    <property type="entry name" value="P4HA-like"/>
</dbReference>
<dbReference type="OrthoDB" id="269774at2"/>
<dbReference type="PANTHER" id="PTHR10869">
    <property type="entry name" value="PROLYL 4-HYDROXYLASE ALPHA SUBUNIT"/>
    <property type="match status" value="1"/>
</dbReference>
<keyword evidence="3" id="KW-0223">Dioxygenase</keyword>
<dbReference type="RefSeq" id="WP_015048500.1">
    <property type="nucleotide sequence ID" value="NC_018868.3"/>
</dbReference>
<organism evidence="7 8">
    <name type="scientific">Simiduia agarivorans (strain DSM 21679 / JCM 13881 / BCRC 17597 / SA1)</name>
    <dbReference type="NCBI Taxonomy" id="1117647"/>
    <lineage>
        <taxon>Bacteria</taxon>
        <taxon>Pseudomonadati</taxon>
        <taxon>Pseudomonadota</taxon>
        <taxon>Gammaproteobacteria</taxon>
        <taxon>Cellvibrionales</taxon>
        <taxon>Cellvibrionaceae</taxon>
        <taxon>Simiduia</taxon>
    </lineage>
</organism>
<comment type="cofactor">
    <cofactor evidence="1">
        <name>L-ascorbate</name>
        <dbReference type="ChEBI" id="CHEBI:38290"/>
    </cofactor>
</comment>
<dbReference type="GO" id="GO:0005506">
    <property type="term" value="F:iron ion binding"/>
    <property type="evidence" value="ECO:0007669"/>
    <property type="project" value="InterPro"/>
</dbReference>
<keyword evidence="8" id="KW-1185">Reference proteome</keyword>
<dbReference type="Proteomes" id="UP000000466">
    <property type="component" value="Chromosome"/>
</dbReference>
<dbReference type="STRING" id="1117647.M5M_16075"/>
<dbReference type="SMART" id="SM00702">
    <property type="entry name" value="P4Hc"/>
    <property type="match status" value="1"/>
</dbReference>
<evidence type="ECO:0000256" key="2">
    <source>
        <dbReference type="ARBA" id="ARBA00022723"/>
    </source>
</evidence>
<protein>
    <submittedName>
        <fullName evidence="7">2OG-Fe(II) oxygenase</fullName>
    </submittedName>
</protein>
<sequence>MNEEWRDWTRLNLSRGCNPVELVDILRRNGFGTKVIKAVMKDKFPADYRAPDEIDYPALARCALARDPASVGAEALDDQRLQLFVLKDFLSAAECEGVMALMDSKLRPSTVTTGNLHYGYRTSSTCDLGRMVSPLIRDIDQKIARTLGVNVAWSEEIQGQKYLVGQEFKAHTDYFQPQSAEYEKFAGARGQRSWTFMIYLNTTEAGGATRFTKIERDFLPAQGTAVIWNNLLDDGTPNPMTEHHGMPVEKGYKSIITKWFRDRGEGPLAG</sequence>
<keyword evidence="2" id="KW-0479">Metal-binding</keyword>
<dbReference type="InterPro" id="IPR044862">
    <property type="entry name" value="Pro_4_hyd_alph_FE2OG_OXY"/>
</dbReference>
<dbReference type="eggNOG" id="COG3751">
    <property type="taxonomic scope" value="Bacteria"/>
</dbReference>
<evidence type="ECO:0000313" key="8">
    <source>
        <dbReference type="Proteomes" id="UP000000466"/>
    </source>
</evidence>